<organism evidence="2">
    <name type="scientific">Octopus bimaculoides</name>
    <name type="common">California two-spotted octopus</name>
    <dbReference type="NCBI Taxonomy" id="37653"/>
    <lineage>
        <taxon>Eukaryota</taxon>
        <taxon>Metazoa</taxon>
        <taxon>Spiralia</taxon>
        <taxon>Lophotrochozoa</taxon>
        <taxon>Mollusca</taxon>
        <taxon>Cephalopoda</taxon>
        <taxon>Coleoidea</taxon>
        <taxon>Octopodiformes</taxon>
        <taxon>Octopoda</taxon>
        <taxon>Incirrata</taxon>
        <taxon>Octopodidae</taxon>
        <taxon>Octopus</taxon>
    </lineage>
</organism>
<dbReference type="STRING" id="37653.A0A0L8HS09"/>
<proteinExistence type="predicted"/>
<keyword evidence="1" id="KW-0812">Transmembrane</keyword>
<dbReference type="AlphaFoldDB" id="A0A0L8HS09"/>
<dbReference type="GO" id="GO:0008285">
    <property type="term" value="P:negative regulation of cell population proliferation"/>
    <property type="evidence" value="ECO:0007669"/>
    <property type="project" value="InterPro"/>
</dbReference>
<reference evidence="2" key="1">
    <citation type="submission" date="2015-07" db="EMBL/GenBank/DDBJ databases">
        <title>MeaNS - Measles Nucleotide Surveillance Program.</title>
        <authorList>
            <person name="Tran T."/>
            <person name="Druce J."/>
        </authorList>
    </citation>
    <scope>NUCLEOTIDE SEQUENCE</scope>
    <source>
        <strain evidence="2">UCB-OBI-ISO-001</strain>
        <tissue evidence="2">Gonad</tissue>
    </source>
</reference>
<dbReference type="InterPro" id="IPR013783">
    <property type="entry name" value="Ig-like_fold"/>
</dbReference>
<gene>
    <name evidence="2" type="ORF">OCBIM_22007407mg</name>
</gene>
<evidence type="ECO:0000256" key="1">
    <source>
        <dbReference type="SAM" id="Phobius"/>
    </source>
</evidence>
<dbReference type="PANTHER" id="PTHR46348">
    <property type="entry name" value="DELETED IN LUNG AND ESOPHAGEAL CANCER PROTEIN 1"/>
    <property type="match status" value="1"/>
</dbReference>
<feature type="transmembrane region" description="Helical" evidence="1">
    <location>
        <begin position="6"/>
        <end position="26"/>
    </location>
</feature>
<keyword evidence="1" id="KW-1133">Transmembrane helix</keyword>
<dbReference type="InterPro" id="IPR033304">
    <property type="entry name" value="DLEC1"/>
</dbReference>
<dbReference type="GO" id="GO:0005737">
    <property type="term" value="C:cytoplasm"/>
    <property type="evidence" value="ECO:0007669"/>
    <property type="project" value="TreeGrafter"/>
</dbReference>
<protein>
    <submittedName>
        <fullName evidence="2">Uncharacterized protein</fullName>
    </submittedName>
</protein>
<dbReference type="Gene3D" id="2.60.40.10">
    <property type="entry name" value="Immunoglobulins"/>
    <property type="match status" value="1"/>
</dbReference>
<sequence>MILAVVVVMVVAAVVLVVVVVMVVVLEVKTNSSIAAPGYYEDDLVDEALVKEWHIASFPFEASCCSFLARLIIKGNSDASLVVMYSIPAYETSTQPYSYLSYACGFFSLDHELQKIDSQKGIIRPEGWDKKPLKIHLTADVLVARLTVEVSTDEQFIQATLGEIFSLDQEPEINHKVYSLKLINEMEAAVSFNLIVSSPFCFLDTDIYTAFHETTQMLSKLFMLAPQGVLFLKVGFLMSKKLVQHWHQIESKLISESQESERDFKDTQISLETIDGQKWLYFQHFLKIEFGNLSVQKVPVNARIALPEVEVSTDFIEFQTCCLGQQRSKEVTITNVSLSRSYLIISSEIMCSCCDSDVFLVQPTKIQLESYTCNTNKYKAIVTVTFKPRKTGLHHCVLTLNGVMGEKPRTIDLDGIGSHDERHLILSENR</sequence>
<dbReference type="GO" id="GO:0005929">
    <property type="term" value="C:cilium"/>
    <property type="evidence" value="ECO:0007669"/>
    <property type="project" value="TreeGrafter"/>
</dbReference>
<dbReference type="PANTHER" id="PTHR46348:SF1">
    <property type="entry name" value="DELETED IN LUNG AND ESOPHAGEAL CANCER PROTEIN 1"/>
    <property type="match status" value="1"/>
</dbReference>
<evidence type="ECO:0000313" key="2">
    <source>
        <dbReference type="EMBL" id="KOF92058.1"/>
    </source>
</evidence>
<keyword evidence="1" id="KW-0472">Membrane</keyword>
<dbReference type="GO" id="GO:0015631">
    <property type="term" value="F:tubulin binding"/>
    <property type="evidence" value="ECO:0007669"/>
    <property type="project" value="TreeGrafter"/>
</dbReference>
<dbReference type="EMBL" id="KQ417412">
    <property type="protein sequence ID" value="KOF92058.1"/>
    <property type="molecule type" value="Genomic_DNA"/>
</dbReference>
<name>A0A0L8HS09_OCTBM</name>
<accession>A0A0L8HS09</accession>
<dbReference type="OrthoDB" id="2115465at2759"/>